<dbReference type="AlphaFoldDB" id="A0AAX3BDK8"/>
<feature type="transmembrane region" description="Helical" evidence="6">
    <location>
        <begin position="161"/>
        <end position="177"/>
    </location>
</feature>
<organism evidence="7 8">
    <name type="scientific">Thermospira aquatica</name>
    <dbReference type="NCBI Taxonomy" id="2828656"/>
    <lineage>
        <taxon>Bacteria</taxon>
        <taxon>Pseudomonadati</taxon>
        <taxon>Spirochaetota</taxon>
        <taxon>Spirochaetia</taxon>
        <taxon>Brevinematales</taxon>
        <taxon>Thermospiraceae</taxon>
        <taxon>Thermospira</taxon>
    </lineage>
</organism>
<name>A0AAX3BDK8_9SPIR</name>
<feature type="transmembrane region" description="Helical" evidence="6">
    <location>
        <begin position="257"/>
        <end position="275"/>
    </location>
</feature>
<feature type="transmembrane region" description="Helical" evidence="6">
    <location>
        <begin position="47"/>
        <end position="66"/>
    </location>
</feature>
<feature type="transmembrane region" description="Helical" evidence="6">
    <location>
        <begin position="99"/>
        <end position="125"/>
    </location>
</feature>
<evidence type="ECO:0000256" key="2">
    <source>
        <dbReference type="ARBA" id="ARBA00022692"/>
    </source>
</evidence>
<dbReference type="InterPro" id="IPR001182">
    <property type="entry name" value="FtsW/RodA"/>
</dbReference>
<feature type="transmembrane region" description="Helical" evidence="6">
    <location>
        <begin position="225"/>
        <end position="245"/>
    </location>
</feature>
<keyword evidence="3" id="KW-0133">Cell shape</keyword>
<dbReference type="NCBIfam" id="TIGR02210">
    <property type="entry name" value="rodA_shape"/>
    <property type="match status" value="1"/>
</dbReference>
<feature type="transmembrane region" description="Helical" evidence="6">
    <location>
        <begin position="410"/>
        <end position="431"/>
    </location>
</feature>
<dbReference type="PANTHER" id="PTHR30474:SF1">
    <property type="entry name" value="PEPTIDOGLYCAN GLYCOSYLTRANSFERASE MRDB"/>
    <property type="match status" value="1"/>
</dbReference>
<dbReference type="KEGG" id="taqu:KDW03_01030"/>
<dbReference type="RefSeq" id="WP_271435544.1">
    <property type="nucleotide sequence ID" value="NZ_CP073355.1"/>
</dbReference>
<keyword evidence="5 6" id="KW-0472">Membrane</keyword>
<reference evidence="7" key="2">
    <citation type="submission" date="2022-06" db="EMBL/GenBank/DDBJ databases">
        <title>Thermospira aquatica gen. nov., sp. nov.</title>
        <authorList>
            <person name="Ben Ali Gam Z."/>
            <person name="Labat M."/>
        </authorList>
    </citation>
    <scope>NUCLEOTIDE SEQUENCE</scope>
    <source>
        <strain evidence="7">F1F22</strain>
    </source>
</reference>
<reference evidence="7" key="1">
    <citation type="submission" date="2021-04" db="EMBL/GenBank/DDBJ databases">
        <authorList>
            <person name="Postec A."/>
        </authorList>
    </citation>
    <scope>NUCLEOTIDE SEQUENCE</scope>
    <source>
        <strain evidence="7">F1F22</strain>
    </source>
</reference>
<dbReference type="EMBL" id="CP073355">
    <property type="protein sequence ID" value="URA10417.1"/>
    <property type="molecule type" value="Genomic_DNA"/>
</dbReference>
<dbReference type="Proteomes" id="UP001056539">
    <property type="component" value="Chromosome"/>
</dbReference>
<gene>
    <name evidence="7" type="primary">rodA</name>
    <name evidence="7" type="ORF">KDW03_01030</name>
</gene>
<dbReference type="NCBIfam" id="NF037961">
    <property type="entry name" value="RodA_shape"/>
    <property type="match status" value="1"/>
</dbReference>
<comment type="subcellular location">
    <subcellularLocation>
        <location evidence="1">Membrane</location>
        <topology evidence="1">Multi-pass membrane protein</topology>
    </subcellularLocation>
</comment>
<evidence type="ECO:0000256" key="3">
    <source>
        <dbReference type="ARBA" id="ARBA00022960"/>
    </source>
</evidence>
<keyword evidence="8" id="KW-1185">Reference proteome</keyword>
<keyword evidence="4 6" id="KW-1133">Transmembrane helix</keyword>
<protein>
    <submittedName>
        <fullName evidence="7">Rod shape-determining protein RodA</fullName>
    </submittedName>
</protein>
<feature type="transmembrane region" description="Helical" evidence="6">
    <location>
        <begin position="73"/>
        <end position="93"/>
    </location>
</feature>
<dbReference type="GO" id="GO:0008360">
    <property type="term" value="P:regulation of cell shape"/>
    <property type="evidence" value="ECO:0007669"/>
    <property type="project" value="UniProtKB-KW"/>
</dbReference>
<sequence length="438" mass="48838">MFKRLFRNVDWFLILIPILLTVIGIVFIYSTGITVTGENTNKYLRQLMWVGISVVVFLVVLWIDYYRWVELSSYFYILGIILLILTLLVGKNIRGSRSWFGVGGLGIQASEVMKVFYILFLAKYLASAPVIEKRIQVFVVSSLITLLPMGLILLQPDLGTTLVYVAIFLAMGFVGLVDTRFIRYLVLVGMVGAIVILLIAFYKYYLEMGNPPLPLIDLLIDFKTLFSIAVALLLYSLFTAVIDFFNPVGWIKKILPFSIFSGMGFLMAVGAVKVLKAYQWKRILVMINPEFDKAGAGYNVIQSRIAIGSGGLFGKGLFRGTQNQLGFLPEKDTDFIFSIICEEMGLLGALLVLGLFFLYFSYMYTIIKEAKDKEGVLVTVGIFAMFATHVIINTGMALGILPATGLPLPFISYGGSAYLAFAMGAAFLINIHSRRFVH</sequence>
<feature type="transmembrane region" description="Helical" evidence="6">
    <location>
        <begin position="12"/>
        <end position="35"/>
    </location>
</feature>
<feature type="transmembrane region" description="Helical" evidence="6">
    <location>
        <begin position="376"/>
        <end position="398"/>
    </location>
</feature>
<feature type="transmembrane region" description="Helical" evidence="6">
    <location>
        <begin position="184"/>
        <end position="205"/>
    </location>
</feature>
<evidence type="ECO:0000313" key="7">
    <source>
        <dbReference type="EMBL" id="URA10417.1"/>
    </source>
</evidence>
<evidence type="ECO:0000256" key="1">
    <source>
        <dbReference type="ARBA" id="ARBA00004141"/>
    </source>
</evidence>
<dbReference type="GO" id="GO:0051301">
    <property type="term" value="P:cell division"/>
    <property type="evidence" value="ECO:0007669"/>
    <property type="project" value="InterPro"/>
</dbReference>
<dbReference type="PANTHER" id="PTHR30474">
    <property type="entry name" value="CELL CYCLE PROTEIN"/>
    <property type="match status" value="1"/>
</dbReference>
<dbReference type="GO" id="GO:0032153">
    <property type="term" value="C:cell division site"/>
    <property type="evidence" value="ECO:0007669"/>
    <property type="project" value="TreeGrafter"/>
</dbReference>
<dbReference type="GO" id="GO:0015648">
    <property type="term" value="F:lipid-linked peptidoglycan transporter activity"/>
    <property type="evidence" value="ECO:0007669"/>
    <property type="project" value="TreeGrafter"/>
</dbReference>
<proteinExistence type="predicted"/>
<feature type="transmembrane region" description="Helical" evidence="6">
    <location>
        <begin position="137"/>
        <end position="155"/>
    </location>
</feature>
<dbReference type="Pfam" id="PF01098">
    <property type="entry name" value="FTSW_RODA_SPOVE"/>
    <property type="match status" value="2"/>
</dbReference>
<accession>A0AAX3BDK8</accession>
<evidence type="ECO:0000313" key="8">
    <source>
        <dbReference type="Proteomes" id="UP001056539"/>
    </source>
</evidence>
<feature type="transmembrane region" description="Helical" evidence="6">
    <location>
        <begin position="335"/>
        <end position="364"/>
    </location>
</feature>
<evidence type="ECO:0000256" key="4">
    <source>
        <dbReference type="ARBA" id="ARBA00022989"/>
    </source>
</evidence>
<evidence type="ECO:0000256" key="5">
    <source>
        <dbReference type="ARBA" id="ARBA00023136"/>
    </source>
</evidence>
<keyword evidence="2 6" id="KW-0812">Transmembrane</keyword>
<dbReference type="GO" id="GO:0005886">
    <property type="term" value="C:plasma membrane"/>
    <property type="evidence" value="ECO:0007669"/>
    <property type="project" value="TreeGrafter"/>
</dbReference>
<evidence type="ECO:0000256" key="6">
    <source>
        <dbReference type="SAM" id="Phobius"/>
    </source>
</evidence>
<dbReference type="InterPro" id="IPR011923">
    <property type="entry name" value="RodA/MrdB"/>
</dbReference>